<dbReference type="KEGG" id="maqe:RJ40_06140"/>
<dbReference type="RefSeq" id="WP_265582480.1">
    <property type="nucleotide sequence ID" value="NZ_CP036172.1"/>
</dbReference>
<gene>
    <name evidence="2" type="ORF">RJ40_06140</name>
</gene>
<evidence type="ECO:0000313" key="2">
    <source>
        <dbReference type="EMBL" id="QSZ67107.1"/>
    </source>
</evidence>
<proteinExistence type="predicted"/>
<dbReference type="PANTHER" id="PTHR12110">
    <property type="entry name" value="HYDROXYPYRUVATE ISOMERASE"/>
    <property type="match status" value="1"/>
</dbReference>
<dbReference type="GO" id="GO:0016853">
    <property type="term" value="F:isomerase activity"/>
    <property type="evidence" value="ECO:0007669"/>
    <property type="project" value="UniProtKB-KW"/>
</dbReference>
<dbReference type="Pfam" id="PF01261">
    <property type="entry name" value="AP_endonuc_2"/>
    <property type="match status" value="1"/>
</dbReference>
<name>A0A8A3S4A3_9EURY</name>
<dbReference type="InterPro" id="IPR036237">
    <property type="entry name" value="Xyl_isomerase-like_sf"/>
</dbReference>
<dbReference type="SUPFAM" id="SSF51658">
    <property type="entry name" value="Xylose isomerase-like"/>
    <property type="match status" value="1"/>
</dbReference>
<sequence length="247" mass="26609">MMGFPGCSTYCLMDRPLDEALALLAAETNLVEVLSDSLHTLFVHQEVCDSFDLAYTVHAPTTDINLAAANESMRHASVEVIADLARICDEVGACRLVVHPGFCMEPFLWQASEQALFRSLHDLAALQDEVSVVLAVENMGSWTCCHFRDPALLPVLDDLGLGFVLDVGHAALTGTLETFLTEGRPVHLHLHDNDGVNDLHAACGSGSIDFSAVMAAVPSSATAVVEVLDPRAVRPSLDYLQGKKKRA</sequence>
<reference evidence="2" key="2">
    <citation type="submission" date="2019-02" db="EMBL/GenBank/DDBJ databases">
        <authorList>
            <person name="Chen S.-C."/>
            <person name="Chien H.-H."/>
            <person name="Lai M.-C."/>
        </authorList>
    </citation>
    <scope>NUCLEOTIDE SEQUENCE</scope>
    <source>
        <strain evidence="2">N2F9704</strain>
    </source>
</reference>
<dbReference type="InterPro" id="IPR050312">
    <property type="entry name" value="IolE/XylAMocC-like"/>
</dbReference>
<dbReference type="PANTHER" id="PTHR12110:SF21">
    <property type="entry name" value="XYLOSE ISOMERASE-LIKE TIM BARREL DOMAIN-CONTAINING PROTEIN"/>
    <property type="match status" value="1"/>
</dbReference>
<keyword evidence="3" id="KW-1185">Reference proteome</keyword>
<dbReference type="AlphaFoldDB" id="A0A8A3S4A3"/>
<dbReference type="Gene3D" id="3.20.20.150">
    <property type="entry name" value="Divalent-metal-dependent TIM barrel enzymes"/>
    <property type="match status" value="1"/>
</dbReference>
<dbReference type="GeneID" id="76423925"/>
<evidence type="ECO:0000313" key="3">
    <source>
        <dbReference type="Proteomes" id="UP001042704"/>
    </source>
</evidence>
<keyword evidence="2" id="KW-0413">Isomerase</keyword>
<reference evidence="2" key="1">
    <citation type="journal article" date="2001" name="Int. J. Syst. Evol. Microbiol.">
        <title>Methanofollis aquaemaris sp. nov., a methanogen isolated from an aquaculture fish pond.</title>
        <authorList>
            <person name="Lai M.C."/>
            <person name="Chen S.C."/>
        </authorList>
    </citation>
    <scope>NUCLEOTIDE SEQUENCE</scope>
    <source>
        <strain evidence="2">N2F9704</strain>
    </source>
</reference>
<protein>
    <submittedName>
        <fullName evidence="2">Sugar phosphate isomerase/epimerase</fullName>
    </submittedName>
</protein>
<dbReference type="Proteomes" id="UP001042704">
    <property type="component" value="Chromosome"/>
</dbReference>
<accession>A0A8A3S4A3</accession>
<feature type="domain" description="Xylose isomerase-like TIM barrel" evidence="1">
    <location>
        <begin position="46"/>
        <end position="217"/>
    </location>
</feature>
<evidence type="ECO:0000259" key="1">
    <source>
        <dbReference type="Pfam" id="PF01261"/>
    </source>
</evidence>
<organism evidence="2 3">
    <name type="scientific">Methanofollis aquaemaris</name>
    <dbReference type="NCBI Taxonomy" id="126734"/>
    <lineage>
        <taxon>Archaea</taxon>
        <taxon>Methanobacteriati</taxon>
        <taxon>Methanobacteriota</taxon>
        <taxon>Stenosarchaea group</taxon>
        <taxon>Methanomicrobia</taxon>
        <taxon>Methanomicrobiales</taxon>
        <taxon>Methanomicrobiaceae</taxon>
        <taxon>Methanofollis</taxon>
    </lineage>
</organism>
<dbReference type="EMBL" id="CP036172">
    <property type="protein sequence ID" value="QSZ67107.1"/>
    <property type="molecule type" value="Genomic_DNA"/>
</dbReference>
<dbReference type="InterPro" id="IPR013022">
    <property type="entry name" value="Xyl_isomerase-like_TIM-brl"/>
</dbReference>